<dbReference type="EMBL" id="MT863729">
    <property type="protein sequence ID" value="QPX65352.1"/>
    <property type="molecule type" value="Genomic_DNA"/>
</dbReference>
<dbReference type="Proteomes" id="UP000595909">
    <property type="component" value="Segment"/>
</dbReference>
<name>A0A7T3KHJ3_9CAUD</name>
<gene>
    <name evidence="1" type="ORF">F372_070</name>
</gene>
<evidence type="ECO:0000313" key="2">
    <source>
        <dbReference type="Proteomes" id="UP000595909"/>
    </source>
</evidence>
<protein>
    <submittedName>
        <fullName evidence="1">Uncharacterized protein</fullName>
    </submittedName>
</protein>
<organism evidence="1 2">
    <name type="scientific">Campylobacter phage F372</name>
    <dbReference type="NCBI Taxonomy" id="2794375"/>
    <lineage>
        <taxon>Viruses</taxon>
        <taxon>Duplodnaviria</taxon>
        <taxon>Heunggongvirae</taxon>
        <taxon>Uroviricota</taxon>
        <taxon>Caudoviricetes</taxon>
        <taxon>Connertonviridae</taxon>
        <taxon>Fletchervirus</taxon>
        <taxon>Fletchervirus F372</taxon>
    </lineage>
</organism>
<sequence length="240" mass="27480">MNIYSIFLNEEVESQKDLAKKSLDFLGKKLNATHSVSEKGDTLIATYKDKNGNKLCDVNITVNDNNIKVTKVTDNKGKPKQIDLVIHKINDIIGNKIIGYINKAGKINESSLADYGLDVNGFYKYVNGKESIVETDDFKIKITYDSMNSEFNSDNEELLLKMHCNIIELKYEIENIVKDTMRITDEINDKIVEIIEEDLKKYDDISKYLILIDSGVYIDPDDYPFDGHVQDAYIIIQPKY</sequence>
<evidence type="ECO:0000313" key="1">
    <source>
        <dbReference type="EMBL" id="QPX65352.1"/>
    </source>
</evidence>
<reference evidence="1 2" key="1">
    <citation type="submission" date="2020-08" db="EMBL/GenBank/DDBJ databases">
        <authorList>
            <person name="Sorensen M.C.H."/>
        </authorList>
    </citation>
    <scope>NUCLEOTIDE SEQUENCE [LARGE SCALE GENOMIC DNA]</scope>
</reference>
<accession>A0A7T3KHJ3</accession>
<keyword evidence="2" id="KW-1185">Reference proteome</keyword>
<proteinExistence type="predicted"/>